<evidence type="ECO:0000313" key="4">
    <source>
        <dbReference type="Proteomes" id="UP000249396"/>
    </source>
</evidence>
<reference evidence="3 4" key="1">
    <citation type="journal article" date="2018" name="Aquat. Microb. Ecol.">
        <title>Gammaproteobacterial methanotrophs dominate.</title>
        <authorList>
            <person name="Rissanen A.J."/>
            <person name="Saarenheimo J."/>
            <person name="Tiirola M."/>
            <person name="Peura S."/>
            <person name="Aalto S.L."/>
            <person name="Karvinen A."/>
            <person name="Nykanen H."/>
        </authorList>
    </citation>
    <scope>NUCLEOTIDE SEQUENCE [LARGE SCALE GENOMIC DNA]</scope>
    <source>
        <strain evidence="3">AMbin10</strain>
    </source>
</reference>
<evidence type="ECO:0000256" key="1">
    <source>
        <dbReference type="ARBA" id="ARBA00005541"/>
    </source>
</evidence>
<comment type="similarity">
    <text evidence="1">Belongs to the TelA family.</text>
</comment>
<organism evidence="3 4">
    <name type="scientific">Candidatus Methylumidiphilus alinenensis</name>
    <dbReference type="NCBI Taxonomy" id="2202197"/>
    <lineage>
        <taxon>Bacteria</taxon>
        <taxon>Pseudomonadati</taxon>
        <taxon>Pseudomonadota</taxon>
        <taxon>Gammaproteobacteria</taxon>
        <taxon>Methylococcales</taxon>
        <taxon>Candidatus Methylumidiphilus</taxon>
    </lineage>
</organism>
<evidence type="ECO:0000256" key="2">
    <source>
        <dbReference type="SAM" id="MobiDB-lite"/>
    </source>
</evidence>
<dbReference type="PANTHER" id="PTHR38432">
    <property type="entry name" value="TELA-LIKE PROTEIN SAOUHSC_01408"/>
    <property type="match status" value="1"/>
</dbReference>
<accession>A0A2W4QCD5</accession>
<dbReference type="EMBL" id="QJPH01000567">
    <property type="protein sequence ID" value="PZN69921.1"/>
    <property type="molecule type" value="Genomic_DNA"/>
</dbReference>
<dbReference type="Pfam" id="PF05816">
    <property type="entry name" value="TelA"/>
    <property type="match status" value="1"/>
</dbReference>
<evidence type="ECO:0000313" key="3">
    <source>
        <dbReference type="EMBL" id="PZN69921.1"/>
    </source>
</evidence>
<feature type="region of interest" description="Disordered" evidence="2">
    <location>
        <begin position="1"/>
        <end position="21"/>
    </location>
</feature>
<name>A0A2W4QCD5_9GAMM</name>
<dbReference type="PANTHER" id="PTHR38432:SF1">
    <property type="entry name" value="TELA-LIKE PROTEIN SAOUHSC_01408"/>
    <property type="match status" value="1"/>
</dbReference>
<dbReference type="InterPro" id="IPR008863">
    <property type="entry name" value="Toxic_anion-R_TelA"/>
</dbReference>
<dbReference type="Proteomes" id="UP000249396">
    <property type="component" value="Unassembled WGS sequence"/>
</dbReference>
<proteinExistence type="inferred from homology"/>
<comment type="caution">
    <text evidence="3">The sequence shown here is derived from an EMBL/GenBank/DDBJ whole genome shotgun (WGS) entry which is preliminary data.</text>
</comment>
<gene>
    <name evidence="3" type="ORF">DM484_29035</name>
</gene>
<dbReference type="AlphaFoldDB" id="A0A2W4QCD5"/>
<sequence length="406" mass="44940">MNAVANPTETLTLTPPEPVKPVAPDQASSLVKLDGNTLAKLDDKVKTFVDNIVQLDSHSSEFIGKVNSIHALGSDQIRSAANISNRLLERPVASLDSGLGDGNSKVSKSLLELRTTIEKLDPTKQGDLLSPRKLLGIFPFGNKLQDYFRQYQSSQSHLNAIIQGLYNSQDELRKDNAAIEQEKVNAWELMQKLEQYAQMGKKLDAALESKIADMEATDPEKARVVKEEMLFYIRQKVQDLLTQLAVTIQGYLAMDMVRKNNMELIKGVERATTTTVSALRTAVIVSQALANQKLVLDQISALNTTTSNMIEGTSALLKQQSTLTHQQAASSTVNLEQLKKAFQNIYETMDTVANFKVKALENMKMTVDTLSTEVEKSKSYLDRVRTDKVQETVAKLAAPAENELQL</sequence>
<protein>
    <submittedName>
        <fullName evidence="3">Toxic anion resistance protein</fullName>
    </submittedName>
</protein>